<organism evidence="2 3">
    <name type="scientific">Artemisia annua</name>
    <name type="common">Sweet wormwood</name>
    <dbReference type="NCBI Taxonomy" id="35608"/>
    <lineage>
        <taxon>Eukaryota</taxon>
        <taxon>Viridiplantae</taxon>
        <taxon>Streptophyta</taxon>
        <taxon>Embryophyta</taxon>
        <taxon>Tracheophyta</taxon>
        <taxon>Spermatophyta</taxon>
        <taxon>Magnoliopsida</taxon>
        <taxon>eudicotyledons</taxon>
        <taxon>Gunneridae</taxon>
        <taxon>Pentapetalae</taxon>
        <taxon>asterids</taxon>
        <taxon>campanulids</taxon>
        <taxon>Asterales</taxon>
        <taxon>Asteraceae</taxon>
        <taxon>Asteroideae</taxon>
        <taxon>Anthemideae</taxon>
        <taxon>Artemisiinae</taxon>
        <taxon>Artemisia</taxon>
    </lineage>
</organism>
<keyword evidence="3" id="KW-1185">Reference proteome</keyword>
<dbReference type="Pfam" id="PF04937">
    <property type="entry name" value="DUF659"/>
    <property type="match status" value="1"/>
</dbReference>
<dbReference type="PANTHER" id="PTHR32166">
    <property type="entry name" value="OSJNBA0013A04.12 PROTEIN"/>
    <property type="match status" value="1"/>
</dbReference>
<name>A0A2U1Q5D2_ARTAN</name>
<dbReference type="EMBL" id="PKPP01000404">
    <property type="protein sequence ID" value="PWA93205.1"/>
    <property type="molecule type" value="Genomic_DNA"/>
</dbReference>
<dbReference type="PANTHER" id="PTHR32166:SF74">
    <property type="entry name" value="OS05G0256350 PROTEIN"/>
    <property type="match status" value="1"/>
</dbReference>
<reference evidence="2 3" key="1">
    <citation type="journal article" date="2018" name="Mol. Plant">
        <title>The genome of Artemisia annua provides insight into the evolution of Asteraceae family and artemisinin biosynthesis.</title>
        <authorList>
            <person name="Shen Q."/>
            <person name="Zhang L."/>
            <person name="Liao Z."/>
            <person name="Wang S."/>
            <person name="Yan T."/>
            <person name="Shi P."/>
            <person name="Liu M."/>
            <person name="Fu X."/>
            <person name="Pan Q."/>
            <person name="Wang Y."/>
            <person name="Lv Z."/>
            <person name="Lu X."/>
            <person name="Zhang F."/>
            <person name="Jiang W."/>
            <person name="Ma Y."/>
            <person name="Chen M."/>
            <person name="Hao X."/>
            <person name="Li L."/>
            <person name="Tang Y."/>
            <person name="Lv G."/>
            <person name="Zhou Y."/>
            <person name="Sun X."/>
            <person name="Brodelius P.E."/>
            <person name="Rose J.K.C."/>
            <person name="Tang K."/>
        </authorList>
    </citation>
    <scope>NUCLEOTIDE SEQUENCE [LARGE SCALE GENOMIC DNA]</scope>
    <source>
        <strain evidence="3">cv. Huhao1</strain>
        <tissue evidence="2">Leaf</tissue>
    </source>
</reference>
<evidence type="ECO:0000313" key="2">
    <source>
        <dbReference type="EMBL" id="PWA93205.1"/>
    </source>
</evidence>
<comment type="caution">
    <text evidence="2">The sequence shown here is derived from an EMBL/GenBank/DDBJ whole genome shotgun (WGS) entry which is preliminary data.</text>
</comment>
<accession>A0A2U1Q5D2</accession>
<dbReference type="AlphaFoldDB" id="A0A2U1Q5D2"/>
<evidence type="ECO:0000259" key="1">
    <source>
        <dbReference type="Pfam" id="PF04937"/>
    </source>
</evidence>
<dbReference type="Proteomes" id="UP000245207">
    <property type="component" value="Unassembled WGS sequence"/>
</dbReference>
<sequence length="180" mass="20647">MLLEVVGQFGTGLPPPTRYEMTTTLLKEEKEEEHYEFMCKFKDGCPFLTSKECSSEAHTIQEVCAEDVQIVTDNASNNKGAAKLLKVTRPKIFWTSCVTHTINLMLEVKVLRMVDAEPSMGFVYWELKKAKDEIKGVLDGNKKAYEYHREEDERSDEVVYEGGEYESDGVQIQEDCRDEE</sequence>
<protein>
    <recommendedName>
        <fullName evidence="1">DUF659 domain-containing protein</fullName>
    </recommendedName>
</protein>
<gene>
    <name evidence="2" type="ORF">CTI12_AA073680</name>
</gene>
<proteinExistence type="predicted"/>
<evidence type="ECO:0000313" key="3">
    <source>
        <dbReference type="Proteomes" id="UP000245207"/>
    </source>
</evidence>
<dbReference type="STRING" id="35608.A0A2U1Q5D2"/>
<feature type="domain" description="DUF659" evidence="1">
    <location>
        <begin position="28"/>
        <end position="107"/>
    </location>
</feature>
<dbReference type="InterPro" id="IPR007021">
    <property type="entry name" value="DUF659"/>
</dbReference>
<dbReference type="OrthoDB" id="2012664at2759"/>